<reference evidence="1 2" key="1">
    <citation type="submission" date="2018-11" db="EMBL/GenBank/DDBJ databases">
        <authorList>
            <person name="Li F."/>
        </authorList>
    </citation>
    <scope>NUCLEOTIDE SEQUENCE [LARGE SCALE GENOMIC DNA]</scope>
    <source>
        <strain evidence="1 2">Gsoil 818</strain>
    </source>
</reference>
<proteinExistence type="predicted"/>
<keyword evidence="2" id="KW-1185">Reference proteome</keyword>
<sequence length="241" mass="25212">MSLPRSAALALWLNACLRGSVGPDDFAEAVRGSDPQHLVVDWPHPGDATTLVELPAAVLRASGTRAALALPVAGDLLGLRGPSAFNALALEAGEAVALAGTGRGLVPTLDARTVLWQSAAAEPAPPPDPSEEGRQLRQALVTTTAELTRLDVASWQPEIPDLLMNVRHRPPLTLPPGVPPRAAEDLDRAVLCLQIAELALDDDGGAASAYEIAERRRCLTDLDRAARRAIVAVCSDSLTAS</sequence>
<comment type="caution">
    <text evidence="1">The sequence shown here is derived from an EMBL/GenBank/DDBJ whole genome shotgun (WGS) entry which is preliminary data.</text>
</comment>
<protein>
    <submittedName>
        <fullName evidence="1">Uncharacterized protein</fullName>
    </submittedName>
</protein>
<dbReference type="AlphaFoldDB" id="A0A3N0GQ96"/>
<dbReference type="Proteomes" id="UP000279994">
    <property type="component" value="Unassembled WGS sequence"/>
</dbReference>
<dbReference type="OrthoDB" id="3524093at2"/>
<evidence type="ECO:0000313" key="2">
    <source>
        <dbReference type="Proteomes" id="UP000279994"/>
    </source>
</evidence>
<evidence type="ECO:0000313" key="1">
    <source>
        <dbReference type="EMBL" id="RNM14280.1"/>
    </source>
</evidence>
<gene>
    <name evidence="1" type="ORF">EFL26_15290</name>
</gene>
<accession>A0A3N0GQ96</accession>
<organism evidence="1 2">
    <name type="scientific">Nocardioides pocheonensis</name>
    <dbReference type="NCBI Taxonomy" id="661485"/>
    <lineage>
        <taxon>Bacteria</taxon>
        <taxon>Bacillati</taxon>
        <taxon>Actinomycetota</taxon>
        <taxon>Actinomycetes</taxon>
        <taxon>Propionibacteriales</taxon>
        <taxon>Nocardioidaceae</taxon>
        <taxon>Nocardioides</taxon>
    </lineage>
</organism>
<name>A0A3N0GQ96_9ACTN</name>
<dbReference type="RefSeq" id="WP_123223688.1">
    <property type="nucleotide sequence ID" value="NZ_RJSF01000040.1"/>
</dbReference>
<dbReference type="EMBL" id="RJSF01000040">
    <property type="protein sequence ID" value="RNM14280.1"/>
    <property type="molecule type" value="Genomic_DNA"/>
</dbReference>